<evidence type="ECO:0000256" key="4">
    <source>
        <dbReference type="ARBA" id="ARBA00022723"/>
    </source>
</evidence>
<feature type="compositionally biased region" description="Basic and acidic residues" evidence="16">
    <location>
        <begin position="565"/>
        <end position="578"/>
    </location>
</feature>
<dbReference type="EMBL" id="WHWB01032671">
    <property type="protein sequence ID" value="KAJ7424483.1"/>
    <property type="molecule type" value="Genomic_DNA"/>
</dbReference>
<dbReference type="SUPFAM" id="SSF46785">
    <property type="entry name" value="Winged helix' DNA-binding domain"/>
    <property type="match status" value="2"/>
</dbReference>
<dbReference type="Gene3D" id="1.10.10.10">
    <property type="entry name" value="Winged helix-like DNA-binding domain superfamily/Winged helix DNA-binding domain"/>
    <property type="match status" value="2"/>
</dbReference>
<dbReference type="CDD" id="cd09482">
    <property type="entry name" value="LIM2_CRP3"/>
    <property type="match status" value="1"/>
</dbReference>
<dbReference type="InterPro" id="IPR036390">
    <property type="entry name" value="WH_DNA-bd_sf"/>
</dbReference>
<feature type="domain" description="LIM zinc-binding" evidence="17">
    <location>
        <begin position="924"/>
        <end position="984"/>
    </location>
</feature>
<dbReference type="PROSITE" id="PS50023">
    <property type="entry name" value="LIM_DOMAIN_2"/>
    <property type="match status" value="2"/>
</dbReference>
<keyword evidence="5 14" id="KW-0862">Zinc</keyword>
<feature type="compositionally biased region" description="Polar residues" evidence="16">
    <location>
        <begin position="515"/>
        <end position="532"/>
    </location>
</feature>
<feature type="compositionally biased region" description="Basic and acidic residues" evidence="16">
    <location>
        <begin position="505"/>
        <end position="514"/>
    </location>
</feature>
<keyword evidence="3" id="KW-0678">Repressor</keyword>
<dbReference type="Pfam" id="PF02319">
    <property type="entry name" value="WHD_E2F_TDP"/>
    <property type="match status" value="2"/>
</dbReference>
<evidence type="ECO:0000256" key="16">
    <source>
        <dbReference type="SAM" id="MobiDB-lite"/>
    </source>
</evidence>
<dbReference type="Gene3D" id="2.10.110.10">
    <property type="entry name" value="Cysteine Rich Protein"/>
    <property type="match status" value="2"/>
</dbReference>
<comment type="subcellular location">
    <subcellularLocation>
        <location evidence="1 15">Nucleus</location>
    </subcellularLocation>
</comment>
<dbReference type="CDD" id="cd09481">
    <property type="entry name" value="LIM1_CRP3"/>
    <property type="match status" value="1"/>
</dbReference>
<feature type="region of interest" description="Disordered" evidence="16">
    <location>
        <begin position="382"/>
        <end position="422"/>
    </location>
</feature>
<dbReference type="InterPro" id="IPR003316">
    <property type="entry name" value="E2F_WHTH_DNA-bd_dom"/>
</dbReference>
<proteinExistence type="inferred from homology"/>
<evidence type="ECO:0000256" key="7">
    <source>
        <dbReference type="ARBA" id="ARBA00023038"/>
    </source>
</evidence>
<reference evidence="18" key="1">
    <citation type="submission" date="2019-10" db="EMBL/GenBank/DDBJ databases">
        <authorList>
            <person name="Soares A.E.R."/>
            <person name="Aleixo A."/>
            <person name="Schneider P."/>
            <person name="Miyaki C.Y."/>
            <person name="Schneider M.P."/>
            <person name="Mello C."/>
            <person name="Vasconcelos A.T.R."/>
        </authorList>
    </citation>
    <scope>NUCLEOTIDE SEQUENCE</scope>
    <source>
        <tissue evidence="18">Muscle</tissue>
    </source>
</reference>
<dbReference type="InterPro" id="IPR036388">
    <property type="entry name" value="WH-like_DNA-bd_sf"/>
</dbReference>
<evidence type="ECO:0000259" key="17">
    <source>
        <dbReference type="PROSITE" id="PS50023"/>
    </source>
</evidence>
<sequence length="1001" mass="109796">MLISAASPEIRSREQSKQLSNSLTEVLQAKHCLQEHLLGDEYEKSQPSRKEKSLGLLCHKFLARYPDYPSAAQKSYICLDEVTEELHVERRRIYDIVNVLESLHMVSRLARNRYIWHGRHNLPQTLQALKKVGEENKYIQQIQMIKKREYEHEFDPDGERKEEVASSLGSSEQSEVPFVELPGVEFRAASVNGRKYKSLRVMSQKFVMLFLVSTPQIVSLEVAAKILIGEDQLEDLDKSKFKTKIRRLYDIANVLSSLKLIKKVHVTEERGRKPAFKWTGPEVLPNIQDTKLEATSTTCFPPISESIPSKEHCSKNLFPSKGKQNFTRHSSLIKLVQSIENDRRKIQSAPASPVKISTSTYQSLPVFPSTIAQLPAITKPQLEGQSKTAEETQMKCALSSPEAAPKPEANQPPVPSQPLGVCPASHSSASPVILPHPHSGVSYAIYLHPSQAHTVTTYSPGFMLQPLPCANVTGIKSNNSKVLNKITTEEGDSQIAVAEPTKPLATEERPEMKSETSSQRCLKRSQALQENNLIKRHRSDEESLGTSLGESTKNEKPPSSSSQMNHEKDNTQKEKQNETETLDQNMASCCDPCEKENIPEDEDKMTTKQDIPVAFAIPASETFFPSGYLIPLTHCTHGNKTECTNKDKAGMCSLQHPTYSSPITGVIPVTAPELKTVNIPALHITPLNIMLSPNSIAAAPVLSNSCLNSSNASSAPNPSSSALNFMLQHIGLIPAGVQVPANPVLQHLPVSSQAENVGHNSGNTNVQEGKVKCACRPNWDRGNGSKAQNSGLDWVKKTGYPSETGMPNWGGGAKCGACEKTVYHAEEIQCNGRSFHKSCFLCMACRKALDSTTVAAHESEIYCKTCYGRKYGPKGVGFGQGAGCLSTDTGEHLGLNLQQGSPKPARPSTPTNASKFAKKVVDVDKCPRCGKSVYAAEKIMGGGKPWHKSCFRCAICGKSLESTNVTDKDGELYCKVCYAKNFGPKGIGFGGLTQVEKKECE</sequence>
<keyword evidence="7 14" id="KW-0440">LIM domain</keyword>
<dbReference type="SUPFAM" id="SSF57716">
    <property type="entry name" value="Glucocorticoid receptor-like (DNA-binding domain)"/>
    <property type="match status" value="4"/>
</dbReference>
<evidence type="ECO:0000256" key="8">
    <source>
        <dbReference type="ARBA" id="ARBA00023125"/>
    </source>
</evidence>
<evidence type="ECO:0000256" key="13">
    <source>
        <dbReference type="ARBA" id="ARBA00039673"/>
    </source>
</evidence>
<evidence type="ECO:0000256" key="15">
    <source>
        <dbReference type="RuleBase" id="RU003796"/>
    </source>
</evidence>
<organism evidence="18 19">
    <name type="scientific">Willisornis vidua</name>
    <name type="common">Xingu scale-backed antbird</name>
    <dbReference type="NCBI Taxonomy" id="1566151"/>
    <lineage>
        <taxon>Eukaryota</taxon>
        <taxon>Metazoa</taxon>
        <taxon>Chordata</taxon>
        <taxon>Craniata</taxon>
        <taxon>Vertebrata</taxon>
        <taxon>Euteleostomi</taxon>
        <taxon>Archelosauria</taxon>
        <taxon>Archosauria</taxon>
        <taxon>Dinosauria</taxon>
        <taxon>Saurischia</taxon>
        <taxon>Theropoda</taxon>
        <taxon>Coelurosauria</taxon>
        <taxon>Aves</taxon>
        <taxon>Neognathae</taxon>
        <taxon>Neoaves</taxon>
        <taxon>Telluraves</taxon>
        <taxon>Australaves</taxon>
        <taxon>Passeriformes</taxon>
        <taxon>Thamnophilidae</taxon>
        <taxon>Willisornis</taxon>
    </lineage>
</organism>
<evidence type="ECO:0000256" key="1">
    <source>
        <dbReference type="ARBA" id="ARBA00004123"/>
    </source>
</evidence>
<dbReference type="PANTHER" id="PTHR12081:SF40">
    <property type="entry name" value="TRANSCRIPTION FACTOR E2F8"/>
    <property type="match status" value="1"/>
</dbReference>
<dbReference type="SMART" id="SM01372">
    <property type="entry name" value="E2F_TDP"/>
    <property type="match status" value="2"/>
</dbReference>
<keyword evidence="10 15" id="KW-0804">Transcription</keyword>
<comment type="similarity">
    <text evidence="2 15">Belongs to the E2F/DP family.</text>
</comment>
<comment type="caution">
    <text evidence="18">The sequence shown here is derived from an EMBL/GenBank/DDBJ whole genome shotgun (WGS) entry which is preliminary data.</text>
</comment>
<dbReference type="InterPro" id="IPR015633">
    <property type="entry name" value="E2F"/>
</dbReference>
<evidence type="ECO:0000256" key="14">
    <source>
        <dbReference type="PROSITE-ProRule" id="PRU00125"/>
    </source>
</evidence>
<feature type="domain" description="LIM zinc-binding" evidence="17">
    <location>
        <begin position="813"/>
        <end position="873"/>
    </location>
</feature>
<keyword evidence="9" id="KW-0010">Activator</keyword>
<dbReference type="SMART" id="SM00132">
    <property type="entry name" value="LIM"/>
    <property type="match status" value="2"/>
</dbReference>
<evidence type="ECO:0000256" key="11">
    <source>
        <dbReference type="ARBA" id="ARBA00023242"/>
    </source>
</evidence>
<dbReference type="PROSITE" id="PS00478">
    <property type="entry name" value="LIM_DOMAIN_1"/>
    <property type="match status" value="1"/>
</dbReference>
<evidence type="ECO:0000256" key="12">
    <source>
        <dbReference type="ARBA" id="ARBA00023306"/>
    </source>
</evidence>
<feature type="compositionally biased region" description="Polar residues" evidence="16">
    <location>
        <begin position="544"/>
        <end position="564"/>
    </location>
</feature>
<feature type="region of interest" description="Disordered" evidence="16">
    <location>
        <begin position="493"/>
        <end position="598"/>
    </location>
</feature>
<keyword evidence="6 15" id="KW-0805">Transcription regulation</keyword>
<gene>
    <name evidence="18" type="primary">E2F8</name>
    <name evidence="18" type="ORF">WISP_28473</name>
</gene>
<keyword evidence="4 14" id="KW-0479">Metal-binding</keyword>
<name>A0ABQ9DR48_9PASS</name>
<dbReference type="Proteomes" id="UP001145742">
    <property type="component" value="Unassembled WGS sequence"/>
</dbReference>
<dbReference type="PANTHER" id="PTHR12081">
    <property type="entry name" value="TRANSCRIPTION FACTOR E2F"/>
    <property type="match status" value="1"/>
</dbReference>
<protein>
    <recommendedName>
        <fullName evidence="13">Transcription factor E2F8</fullName>
    </recommendedName>
</protein>
<accession>A0ABQ9DR48</accession>
<keyword evidence="19" id="KW-1185">Reference proteome</keyword>
<evidence type="ECO:0000313" key="19">
    <source>
        <dbReference type="Proteomes" id="UP001145742"/>
    </source>
</evidence>
<evidence type="ECO:0000256" key="9">
    <source>
        <dbReference type="ARBA" id="ARBA00023159"/>
    </source>
</evidence>
<evidence type="ECO:0000256" key="5">
    <source>
        <dbReference type="ARBA" id="ARBA00022833"/>
    </source>
</evidence>
<keyword evidence="12" id="KW-0131">Cell cycle</keyword>
<keyword evidence="11 15" id="KW-0539">Nucleus</keyword>
<keyword evidence="8 15" id="KW-0238">DNA-binding</keyword>
<evidence type="ECO:0000256" key="10">
    <source>
        <dbReference type="ARBA" id="ARBA00023163"/>
    </source>
</evidence>
<evidence type="ECO:0000313" key="18">
    <source>
        <dbReference type="EMBL" id="KAJ7424483.1"/>
    </source>
</evidence>
<evidence type="ECO:0000256" key="3">
    <source>
        <dbReference type="ARBA" id="ARBA00022491"/>
    </source>
</evidence>
<dbReference type="InterPro" id="IPR001781">
    <property type="entry name" value="Znf_LIM"/>
</dbReference>
<evidence type="ECO:0000256" key="6">
    <source>
        <dbReference type="ARBA" id="ARBA00023015"/>
    </source>
</evidence>
<dbReference type="Pfam" id="PF00412">
    <property type="entry name" value="LIM"/>
    <property type="match status" value="2"/>
</dbReference>
<evidence type="ECO:0000256" key="2">
    <source>
        <dbReference type="ARBA" id="ARBA00010940"/>
    </source>
</evidence>